<organism evidence="2 3">
    <name type="scientific">Paenibacillus baimaensis</name>
    <dbReference type="NCBI Taxonomy" id="2982185"/>
    <lineage>
        <taxon>Bacteria</taxon>
        <taxon>Bacillati</taxon>
        <taxon>Bacillota</taxon>
        <taxon>Bacilli</taxon>
        <taxon>Bacillales</taxon>
        <taxon>Paenibacillaceae</taxon>
        <taxon>Paenibacillus</taxon>
    </lineage>
</organism>
<accession>A0ABT2UH07</accession>
<dbReference type="SUPFAM" id="SSF55729">
    <property type="entry name" value="Acyl-CoA N-acyltransferases (Nat)"/>
    <property type="match status" value="1"/>
</dbReference>
<dbReference type="PANTHER" id="PTHR43792:SF9">
    <property type="entry name" value="RIBOSOMAL-PROTEIN-ALANINE ACETYLTRANSFERASE"/>
    <property type="match status" value="1"/>
</dbReference>
<protein>
    <submittedName>
        <fullName evidence="2">GNAT family N-acetyltransferase</fullName>
    </submittedName>
</protein>
<reference evidence="2 3" key="1">
    <citation type="submission" date="2022-09" db="EMBL/GenBank/DDBJ databases">
        <authorList>
            <person name="Han X.L."/>
            <person name="Wang Q."/>
            <person name="Lu T."/>
        </authorList>
    </citation>
    <scope>NUCLEOTIDE SEQUENCE [LARGE SCALE GENOMIC DNA]</scope>
    <source>
        <strain evidence="2 3">WQ 127069</strain>
    </source>
</reference>
<dbReference type="InterPro" id="IPR000182">
    <property type="entry name" value="GNAT_dom"/>
</dbReference>
<evidence type="ECO:0000313" key="2">
    <source>
        <dbReference type="EMBL" id="MCU6793885.1"/>
    </source>
</evidence>
<dbReference type="InterPro" id="IPR051531">
    <property type="entry name" value="N-acetyltransferase"/>
</dbReference>
<dbReference type="PANTHER" id="PTHR43792">
    <property type="entry name" value="GNAT FAMILY, PUTATIVE (AFU_ORTHOLOGUE AFUA_3G00765)-RELATED-RELATED"/>
    <property type="match status" value="1"/>
</dbReference>
<comment type="caution">
    <text evidence="2">The sequence shown here is derived from an EMBL/GenBank/DDBJ whole genome shotgun (WGS) entry which is preliminary data.</text>
</comment>
<dbReference type="Proteomes" id="UP001652445">
    <property type="component" value="Unassembled WGS sequence"/>
</dbReference>
<keyword evidence="3" id="KW-1185">Reference proteome</keyword>
<sequence length="188" mass="21767">MYNNSDFPNLSTERLLLRQMTQDDADELYSFYAEGSPIIKYLDWHGPSSMEQARELIVAWNKQFQENRLLPWGITQHTDNKLIGTIMCMPVRGTFDYHPLSPVSVGFELTDAHWHKGFMSEALGAVIQYGFNHIGVHRMQAEVVPQNKNSLRLLEKFGFKQEGLLKQYLMHDVTKVFFDVIMLALLEV</sequence>
<proteinExistence type="predicted"/>
<dbReference type="Pfam" id="PF13302">
    <property type="entry name" value="Acetyltransf_3"/>
    <property type="match status" value="1"/>
</dbReference>
<evidence type="ECO:0000259" key="1">
    <source>
        <dbReference type="PROSITE" id="PS51186"/>
    </source>
</evidence>
<dbReference type="PROSITE" id="PS51186">
    <property type="entry name" value="GNAT"/>
    <property type="match status" value="1"/>
</dbReference>
<gene>
    <name evidence="2" type="ORF">OB236_17420</name>
</gene>
<feature type="domain" description="N-acetyltransferase" evidence="1">
    <location>
        <begin position="15"/>
        <end position="187"/>
    </location>
</feature>
<dbReference type="Gene3D" id="3.40.630.30">
    <property type="match status" value="1"/>
</dbReference>
<dbReference type="RefSeq" id="WP_262685111.1">
    <property type="nucleotide sequence ID" value="NZ_JAOQIO010000069.1"/>
</dbReference>
<evidence type="ECO:0000313" key="3">
    <source>
        <dbReference type="Proteomes" id="UP001652445"/>
    </source>
</evidence>
<dbReference type="EMBL" id="JAOQIO010000069">
    <property type="protein sequence ID" value="MCU6793885.1"/>
    <property type="molecule type" value="Genomic_DNA"/>
</dbReference>
<name>A0ABT2UH07_9BACL</name>
<dbReference type="InterPro" id="IPR016181">
    <property type="entry name" value="Acyl_CoA_acyltransferase"/>
</dbReference>